<protein>
    <submittedName>
        <fullName evidence="2">Uncharacterized protein</fullName>
    </submittedName>
</protein>
<sequence>MRLRIMIPTAALMATIPPTPIPPSPEEFELSGALGLEAFTVGLSDGGVATRGGGGRGGGDAGASGGGGGGEVSAGLGGDKEAQEEERFEVVEQWRKVED</sequence>
<dbReference type="AlphaFoldDB" id="A0A1R3IKC9"/>
<name>A0A1R3IKC9_COCAP</name>
<accession>A0A1R3IKC9</accession>
<keyword evidence="3" id="KW-1185">Reference proteome</keyword>
<dbReference type="EMBL" id="AWWV01009926">
    <property type="protein sequence ID" value="OMO83048.1"/>
    <property type="molecule type" value="Genomic_DNA"/>
</dbReference>
<dbReference type="Gramene" id="OMO83048">
    <property type="protein sequence ID" value="OMO83048"/>
    <property type="gene ID" value="CCACVL1_11589"/>
</dbReference>
<feature type="compositionally biased region" description="Gly residues" evidence="1">
    <location>
        <begin position="50"/>
        <end position="77"/>
    </location>
</feature>
<comment type="caution">
    <text evidence="2">The sequence shown here is derived from an EMBL/GenBank/DDBJ whole genome shotgun (WGS) entry which is preliminary data.</text>
</comment>
<evidence type="ECO:0000313" key="3">
    <source>
        <dbReference type="Proteomes" id="UP000188268"/>
    </source>
</evidence>
<feature type="region of interest" description="Disordered" evidence="1">
    <location>
        <begin position="50"/>
        <end position="99"/>
    </location>
</feature>
<evidence type="ECO:0000256" key="1">
    <source>
        <dbReference type="SAM" id="MobiDB-lite"/>
    </source>
</evidence>
<evidence type="ECO:0000313" key="2">
    <source>
        <dbReference type="EMBL" id="OMO83048.1"/>
    </source>
</evidence>
<proteinExistence type="predicted"/>
<organism evidence="2 3">
    <name type="scientific">Corchorus capsularis</name>
    <name type="common">Jute</name>
    <dbReference type="NCBI Taxonomy" id="210143"/>
    <lineage>
        <taxon>Eukaryota</taxon>
        <taxon>Viridiplantae</taxon>
        <taxon>Streptophyta</taxon>
        <taxon>Embryophyta</taxon>
        <taxon>Tracheophyta</taxon>
        <taxon>Spermatophyta</taxon>
        <taxon>Magnoliopsida</taxon>
        <taxon>eudicotyledons</taxon>
        <taxon>Gunneridae</taxon>
        <taxon>Pentapetalae</taxon>
        <taxon>rosids</taxon>
        <taxon>malvids</taxon>
        <taxon>Malvales</taxon>
        <taxon>Malvaceae</taxon>
        <taxon>Grewioideae</taxon>
        <taxon>Apeibeae</taxon>
        <taxon>Corchorus</taxon>
    </lineage>
</organism>
<feature type="compositionally biased region" description="Basic and acidic residues" evidence="1">
    <location>
        <begin position="88"/>
        <end position="99"/>
    </location>
</feature>
<reference evidence="2 3" key="1">
    <citation type="submission" date="2013-09" db="EMBL/GenBank/DDBJ databases">
        <title>Corchorus capsularis genome sequencing.</title>
        <authorList>
            <person name="Alam M."/>
            <person name="Haque M.S."/>
            <person name="Islam M.S."/>
            <person name="Emdad E.M."/>
            <person name="Islam M.M."/>
            <person name="Ahmed B."/>
            <person name="Halim A."/>
            <person name="Hossen Q.M.M."/>
            <person name="Hossain M.Z."/>
            <person name="Ahmed R."/>
            <person name="Khan M.M."/>
            <person name="Islam R."/>
            <person name="Rashid M.M."/>
            <person name="Khan S.A."/>
            <person name="Rahman M.S."/>
            <person name="Alam M."/>
        </authorList>
    </citation>
    <scope>NUCLEOTIDE SEQUENCE [LARGE SCALE GENOMIC DNA]</scope>
    <source>
        <strain evidence="3">cv. CVL-1</strain>
        <tissue evidence="2">Whole seedling</tissue>
    </source>
</reference>
<gene>
    <name evidence="2" type="ORF">CCACVL1_11589</name>
</gene>
<dbReference type="Proteomes" id="UP000188268">
    <property type="component" value="Unassembled WGS sequence"/>
</dbReference>